<comment type="similarity">
    <text evidence="7">Belongs to the carbohydrate kinase PfkB family. LacC subfamily.</text>
</comment>
<comment type="catalytic activity">
    <reaction evidence="7">
        <text>D-tagatofuranose 6-phosphate + ATP = D-tagatofuranose 1,6-bisphosphate + ADP + H(+)</text>
        <dbReference type="Rhea" id="RHEA:12420"/>
        <dbReference type="ChEBI" id="CHEBI:15378"/>
        <dbReference type="ChEBI" id="CHEBI:30616"/>
        <dbReference type="ChEBI" id="CHEBI:58694"/>
        <dbReference type="ChEBI" id="CHEBI:58695"/>
        <dbReference type="ChEBI" id="CHEBI:456216"/>
        <dbReference type="EC" id="2.7.1.144"/>
    </reaction>
</comment>
<dbReference type="GO" id="GO:0044281">
    <property type="term" value="P:small molecule metabolic process"/>
    <property type="evidence" value="ECO:0007669"/>
    <property type="project" value="UniProtKB-ARBA"/>
</dbReference>
<gene>
    <name evidence="10" type="ordered locus">Halha_1644</name>
</gene>
<evidence type="ECO:0000256" key="4">
    <source>
        <dbReference type="ARBA" id="ARBA00022777"/>
    </source>
</evidence>
<evidence type="ECO:0000256" key="3">
    <source>
        <dbReference type="ARBA" id="ARBA00022741"/>
    </source>
</evidence>
<evidence type="ECO:0000313" key="11">
    <source>
        <dbReference type="Proteomes" id="UP000010880"/>
    </source>
</evidence>
<reference evidence="11" key="1">
    <citation type="submission" date="2012-02" db="EMBL/GenBank/DDBJ databases">
        <title>The complete genome of Halobacteroides halobius DSM 5150.</title>
        <authorList>
            <person name="Lucas S."/>
            <person name="Copeland A."/>
            <person name="Lapidus A."/>
            <person name="Glavina del Rio T."/>
            <person name="Dalin E."/>
            <person name="Tice H."/>
            <person name="Bruce D."/>
            <person name="Goodwin L."/>
            <person name="Pitluck S."/>
            <person name="Peters L."/>
            <person name="Mikhailova N."/>
            <person name="Gu W."/>
            <person name="Kyrpides N."/>
            <person name="Mavromatis K."/>
            <person name="Ivanova N."/>
            <person name="Brettin T."/>
            <person name="Detter J.C."/>
            <person name="Han C."/>
            <person name="Larimer F."/>
            <person name="Land M."/>
            <person name="Hauser L."/>
            <person name="Markowitz V."/>
            <person name="Cheng J.-F."/>
            <person name="Hugenholtz P."/>
            <person name="Woyke T."/>
            <person name="Wu D."/>
            <person name="Tindall B."/>
            <person name="Pomrenke H."/>
            <person name="Brambilla E."/>
            <person name="Klenk H.-P."/>
            <person name="Eisen J.A."/>
        </authorList>
    </citation>
    <scope>NUCLEOTIDE SEQUENCE [LARGE SCALE GENOMIC DNA]</scope>
    <source>
        <strain evidence="11">ATCC 35273 / DSM 5150 / MD-1</strain>
    </source>
</reference>
<dbReference type="FunFam" id="3.40.1190.20:FF:000001">
    <property type="entry name" value="Phosphofructokinase"/>
    <property type="match status" value="1"/>
</dbReference>
<comment type="function">
    <text evidence="8">Catalyzes the ATP-dependent phosphorylation of fructose-l-phosphate to fructose-l,6-bisphosphate.</text>
</comment>
<dbReference type="InterPro" id="IPR011611">
    <property type="entry name" value="PfkB_dom"/>
</dbReference>
<dbReference type="NCBIfam" id="TIGR03828">
    <property type="entry name" value="pfkB"/>
    <property type="match status" value="1"/>
</dbReference>
<dbReference type="EMBL" id="CP003359">
    <property type="protein sequence ID" value="AGB41582.1"/>
    <property type="molecule type" value="Genomic_DNA"/>
</dbReference>
<evidence type="ECO:0000256" key="5">
    <source>
        <dbReference type="ARBA" id="ARBA00022840"/>
    </source>
</evidence>
<comment type="pathway">
    <text evidence="7">Carbohydrate metabolism; D-tagatose 6-phosphate degradation; D-glyceraldehyde 3-phosphate and glycerone phosphate from D-tagatose 6-phosphate: step 1/2.</text>
</comment>
<dbReference type="GO" id="GO:0016052">
    <property type="term" value="P:carbohydrate catabolic process"/>
    <property type="evidence" value="ECO:0007669"/>
    <property type="project" value="UniProtKB-ARBA"/>
</dbReference>
<keyword evidence="5 7" id="KW-0067">ATP-binding</keyword>
<proteinExistence type="inferred from homology"/>
<name>L0K8G3_HALHC</name>
<dbReference type="Gene3D" id="3.40.1190.20">
    <property type="match status" value="1"/>
</dbReference>
<dbReference type="Pfam" id="PF00294">
    <property type="entry name" value="PfkB"/>
    <property type="match status" value="1"/>
</dbReference>
<evidence type="ECO:0000256" key="7">
    <source>
        <dbReference type="PIRNR" id="PIRNR000535"/>
    </source>
</evidence>
<dbReference type="InterPro" id="IPR002173">
    <property type="entry name" value="Carboh/pur_kinase_PfkB_CS"/>
</dbReference>
<dbReference type="InterPro" id="IPR029056">
    <property type="entry name" value="Ribokinase-like"/>
</dbReference>
<dbReference type="Proteomes" id="UP000010880">
    <property type="component" value="Chromosome"/>
</dbReference>
<dbReference type="GO" id="GO:0009024">
    <property type="term" value="F:tagatose-6-phosphate kinase activity"/>
    <property type="evidence" value="ECO:0007669"/>
    <property type="project" value="UniProtKB-EC"/>
</dbReference>
<keyword evidence="2 7" id="KW-0808">Transferase</keyword>
<dbReference type="NCBIfam" id="TIGR03168">
    <property type="entry name" value="1-PFK"/>
    <property type="match status" value="1"/>
</dbReference>
<dbReference type="InterPro" id="IPR017583">
    <property type="entry name" value="Tagatose/fructose_Pkinase"/>
</dbReference>
<evidence type="ECO:0000313" key="10">
    <source>
        <dbReference type="EMBL" id="AGB41582.1"/>
    </source>
</evidence>
<dbReference type="GO" id="GO:0005524">
    <property type="term" value="F:ATP binding"/>
    <property type="evidence" value="ECO:0007669"/>
    <property type="project" value="UniProtKB-UniRule"/>
</dbReference>
<sequence>MITTLTINAAVDYTVKAKKLKPGQENEVEFSWKSAAGKGINVAKDITKLGGKAKAIACLGGPSGQYIADALEKKGIESDISWIDNETRVNMKVIDKSGIETKINQGGPIISSKTIEEVKDKTLQAASNSEIIILSGSLPSSVPQDIYQELITKLNNTKTKVFLDTSGEALRLALQAKPTLIKPNIYELESVYGSNLSLDEVIKASKGLVKDGIEMVVVSMGARGALLVTDKKVIQAIPPKVKPVSTVGAGDSMVAAMALSYLSNKDIVESFRFTIAVSVATILEVGTETPILSKVGKWMDKVKIREL</sequence>
<dbReference type="SUPFAM" id="SSF53613">
    <property type="entry name" value="Ribokinase-like"/>
    <property type="match status" value="1"/>
</dbReference>
<dbReference type="GO" id="GO:0005988">
    <property type="term" value="P:lactose metabolic process"/>
    <property type="evidence" value="ECO:0007669"/>
    <property type="project" value="UniProtKB-KW"/>
</dbReference>
<keyword evidence="7" id="KW-0423">Lactose metabolism</keyword>
<keyword evidence="11" id="KW-1185">Reference proteome</keyword>
<keyword evidence="4 8" id="KW-0418">Kinase</keyword>
<dbReference type="PATRIC" id="fig|748449.3.peg.1596"/>
<dbReference type="CDD" id="cd01164">
    <property type="entry name" value="FruK_PfkB_like"/>
    <property type="match status" value="1"/>
</dbReference>
<dbReference type="PIRSF" id="PIRSF000535">
    <property type="entry name" value="1PFK/6PFK/LacC"/>
    <property type="match status" value="1"/>
</dbReference>
<dbReference type="KEGG" id="hhl:Halha_1644"/>
<evidence type="ECO:0000256" key="1">
    <source>
        <dbReference type="ARBA" id="ARBA00005380"/>
    </source>
</evidence>
<evidence type="ECO:0000256" key="6">
    <source>
        <dbReference type="ARBA" id="ARBA00047745"/>
    </source>
</evidence>
<dbReference type="PANTHER" id="PTHR46566">
    <property type="entry name" value="1-PHOSPHOFRUCTOKINASE-RELATED"/>
    <property type="match status" value="1"/>
</dbReference>
<dbReference type="STRING" id="748449.Halha_1644"/>
<dbReference type="HOGENOM" id="CLU_050013_0_2_9"/>
<evidence type="ECO:0000259" key="9">
    <source>
        <dbReference type="Pfam" id="PF00294"/>
    </source>
</evidence>
<dbReference type="RefSeq" id="WP_015327298.1">
    <property type="nucleotide sequence ID" value="NC_019978.1"/>
</dbReference>
<dbReference type="PROSITE" id="PS00583">
    <property type="entry name" value="PFKB_KINASES_1"/>
    <property type="match status" value="1"/>
</dbReference>
<dbReference type="EC" id="2.7.1.144" evidence="7"/>
<dbReference type="PROSITE" id="PS00584">
    <property type="entry name" value="PFKB_KINASES_2"/>
    <property type="match status" value="1"/>
</dbReference>
<dbReference type="GO" id="GO:2001059">
    <property type="term" value="P:D-tagatose 6-phosphate catabolic process"/>
    <property type="evidence" value="ECO:0007669"/>
    <property type="project" value="UniProtKB-UniPathway"/>
</dbReference>
<dbReference type="GO" id="GO:0008662">
    <property type="term" value="F:1-phosphofructokinase activity"/>
    <property type="evidence" value="ECO:0007669"/>
    <property type="project" value="UniProtKB-UniRule"/>
</dbReference>
<feature type="domain" description="Carbohydrate kinase PfkB" evidence="9">
    <location>
        <begin position="12"/>
        <end position="291"/>
    </location>
</feature>
<dbReference type="GO" id="GO:0005829">
    <property type="term" value="C:cytosol"/>
    <property type="evidence" value="ECO:0007669"/>
    <property type="project" value="TreeGrafter"/>
</dbReference>
<evidence type="ECO:0000256" key="8">
    <source>
        <dbReference type="RuleBase" id="RU369061"/>
    </source>
</evidence>
<organism evidence="10 11">
    <name type="scientific">Halobacteroides halobius (strain ATCC 35273 / DSM 5150 / MD-1)</name>
    <dbReference type="NCBI Taxonomy" id="748449"/>
    <lineage>
        <taxon>Bacteria</taxon>
        <taxon>Bacillati</taxon>
        <taxon>Bacillota</taxon>
        <taxon>Clostridia</taxon>
        <taxon>Halanaerobiales</taxon>
        <taxon>Halobacteroidaceae</taxon>
        <taxon>Halobacteroides</taxon>
    </lineage>
</organism>
<accession>L0K8G3</accession>
<dbReference type="UniPathway" id="UPA00704">
    <property type="reaction ID" value="UER00715"/>
</dbReference>
<comment type="catalytic activity">
    <reaction evidence="6 8">
        <text>beta-D-fructose 1-phosphate + ATP = beta-D-fructose 1,6-bisphosphate + ADP + H(+)</text>
        <dbReference type="Rhea" id="RHEA:14213"/>
        <dbReference type="ChEBI" id="CHEBI:15378"/>
        <dbReference type="ChEBI" id="CHEBI:30616"/>
        <dbReference type="ChEBI" id="CHEBI:32966"/>
        <dbReference type="ChEBI" id="CHEBI:138881"/>
        <dbReference type="ChEBI" id="CHEBI:456216"/>
        <dbReference type="EC" id="2.7.1.56"/>
    </reaction>
</comment>
<dbReference type="AlphaFoldDB" id="L0K8G3"/>
<evidence type="ECO:0000256" key="2">
    <source>
        <dbReference type="ARBA" id="ARBA00022679"/>
    </source>
</evidence>
<keyword evidence="3 7" id="KW-0547">Nucleotide-binding</keyword>
<dbReference type="InterPro" id="IPR022463">
    <property type="entry name" value="1-PFruKinase"/>
</dbReference>
<protein>
    <recommendedName>
        <fullName evidence="7">Tagatose-6-phosphate kinase</fullName>
        <ecNumber evidence="7">2.7.1.144</ecNumber>
    </recommendedName>
</protein>
<comment type="similarity">
    <text evidence="1">Belongs to the carbohydrate kinase pfkB family.</text>
</comment>
<dbReference type="PANTHER" id="PTHR46566:SF2">
    <property type="entry name" value="ATP-DEPENDENT 6-PHOSPHOFRUCTOKINASE ISOZYME 2"/>
    <property type="match status" value="1"/>
</dbReference>
<dbReference type="eggNOG" id="COG1105">
    <property type="taxonomic scope" value="Bacteria"/>
</dbReference>